<gene>
    <name evidence="1" type="ORF">E5A74_01145</name>
</gene>
<accession>A0A4S1WU31</accession>
<protein>
    <submittedName>
        <fullName evidence="1">Uncharacterized protein</fullName>
    </submittedName>
</protein>
<dbReference type="AlphaFoldDB" id="A0A4S1WU31"/>
<organism evidence="1 2">
    <name type="scientific">Sphingomonas naasensis</name>
    <dbReference type="NCBI Taxonomy" id="1344951"/>
    <lineage>
        <taxon>Bacteria</taxon>
        <taxon>Pseudomonadati</taxon>
        <taxon>Pseudomonadota</taxon>
        <taxon>Alphaproteobacteria</taxon>
        <taxon>Sphingomonadales</taxon>
        <taxon>Sphingomonadaceae</taxon>
        <taxon>Sphingomonas</taxon>
    </lineage>
</organism>
<dbReference type="RefSeq" id="WP_135982009.1">
    <property type="nucleotide sequence ID" value="NZ_JAASQM010000001.1"/>
</dbReference>
<dbReference type="OrthoDB" id="7189171at2"/>
<comment type="caution">
    <text evidence="1">The sequence shown here is derived from an EMBL/GenBank/DDBJ whole genome shotgun (WGS) entry which is preliminary data.</text>
</comment>
<keyword evidence="2" id="KW-1185">Reference proteome</keyword>
<evidence type="ECO:0000313" key="1">
    <source>
        <dbReference type="EMBL" id="TGX45817.1"/>
    </source>
</evidence>
<dbReference type="EMBL" id="SRXU01000001">
    <property type="protein sequence ID" value="TGX45817.1"/>
    <property type="molecule type" value="Genomic_DNA"/>
</dbReference>
<proteinExistence type="predicted"/>
<reference evidence="1 2" key="1">
    <citation type="submission" date="2019-04" db="EMBL/GenBank/DDBJ databases">
        <title>Sphingomonas psychrotolerans sp. nov., isolated from soil in the Tianshan Mountains, Xinjiang, China.</title>
        <authorList>
            <person name="Luo Y."/>
            <person name="Sheng H."/>
        </authorList>
    </citation>
    <scope>NUCLEOTIDE SEQUENCE [LARGE SCALE GENOMIC DNA]</scope>
    <source>
        <strain evidence="1 2">KIS18-15</strain>
    </source>
</reference>
<dbReference type="Proteomes" id="UP000309848">
    <property type="component" value="Unassembled WGS sequence"/>
</dbReference>
<evidence type="ECO:0000313" key="2">
    <source>
        <dbReference type="Proteomes" id="UP000309848"/>
    </source>
</evidence>
<sequence>MLLALLLSLAGQADPEVDPLVHAREGRMQCIAPDSTRRTCRTLVRYTLQGERGFDAVVTGLVSTEPVAILEYRTSGTIEDGAICSVVRPIDLRDGKLSKDGAPLSPAIEAQVRARLMSAVQPLAGHRRCYRQQFDGTEYQSHVTIDGLLRTEMTQRSLWVRPDDGYAVAP</sequence>
<name>A0A4S1WU31_9SPHN</name>